<organism evidence="2 3">
    <name type="scientific">Penicillium roqueforti (strain FM164)</name>
    <dbReference type="NCBI Taxonomy" id="1365484"/>
    <lineage>
        <taxon>Eukaryota</taxon>
        <taxon>Fungi</taxon>
        <taxon>Dikarya</taxon>
        <taxon>Ascomycota</taxon>
        <taxon>Pezizomycotina</taxon>
        <taxon>Eurotiomycetes</taxon>
        <taxon>Eurotiomycetidae</taxon>
        <taxon>Eurotiales</taxon>
        <taxon>Aspergillaceae</taxon>
        <taxon>Penicillium</taxon>
    </lineage>
</organism>
<keyword evidence="3" id="KW-1185">Reference proteome</keyword>
<dbReference type="OrthoDB" id="5421702at2759"/>
<dbReference type="OMA" id="WCEDVEN"/>
<feature type="region of interest" description="Disordered" evidence="1">
    <location>
        <begin position="434"/>
        <end position="465"/>
    </location>
</feature>
<feature type="region of interest" description="Disordered" evidence="1">
    <location>
        <begin position="140"/>
        <end position="159"/>
    </location>
</feature>
<gene>
    <name evidence="2" type="ORF">PROQFM164_S02g000979</name>
</gene>
<dbReference type="EMBL" id="HG792016">
    <property type="protein sequence ID" value="CDM30829.1"/>
    <property type="molecule type" value="Genomic_DNA"/>
</dbReference>
<evidence type="ECO:0000313" key="3">
    <source>
        <dbReference type="Proteomes" id="UP000030686"/>
    </source>
</evidence>
<protein>
    <submittedName>
        <fullName evidence="2">Genomic scaffold, ProqFM164S02</fullName>
    </submittedName>
</protein>
<dbReference type="AlphaFoldDB" id="W6Q9F7"/>
<evidence type="ECO:0000256" key="1">
    <source>
        <dbReference type="SAM" id="MobiDB-lite"/>
    </source>
</evidence>
<sequence length="583" mass="65330">MGEFIMADPYANLLVCEPFDWWEDVENDIAMKTQAIPTTPTVPITATELVDKYSPLLTRGQFNWLEDNEDDIAMKTKALVIPTPDTENMATASIGPAIDRNDDKYAHLLEHEQFDRLEDVENYIAMGIDLATIPSSPATTSKLDDKYSKPPVHQDCLEDDENDTAMDTKYLAIDNEPPATTNGPIIAVALDDSYAHLLHRETSDSVDNAEATLAMDHQPEMAVTMSSNEIIDSPQPVELNQSLDIPNSASTTEPVQNLQLASPQPELDEFNYRAEICNEDNTIHHWNWLGWPVYTRTATPPGVSLAFMQAIPKAPRGRDKLRVNSIMKCAIEYIDPVILKVDRGDEGILQMYGSAMIEACEGLTYTHYSLHGNWMSDDFSMRRRIVPDAGESELERFAIGRFAVANGLLEGGPFISRYEWLDWRDQLVAASKEPVRSPRKRTWKPTPSKLKIESTSSKELSPPSRPLTFSSVPLEIVGNTQKARITTKTIHSSVVFPIGIMRTIMKKTWPVPTTVPNTVFSLPFGSMGIFIEKPLVTFSNIPREMFVFPLGIMWGFMKRALHLIRAAFTPRVLLPETLSSLSD</sequence>
<accession>W6Q9F7</accession>
<name>W6Q9F7_PENRF</name>
<reference evidence="2" key="1">
    <citation type="journal article" date="2014" name="Nat. Commun.">
        <title>Multiple recent horizontal transfers of a large genomic region in cheese making fungi.</title>
        <authorList>
            <person name="Cheeseman K."/>
            <person name="Ropars J."/>
            <person name="Renault P."/>
            <person name="Dupont J."/>
            <person name="Gouzy J."/>
            <person name="Branca A."/>
            <person name="Abraham A.L."/>
            <person name="Ceppi M."/>
            <person name="Conseiller E."/>
            <person name="Debuchy R."/>
            <person name="Malagnac F."/>
            <person name="Goarin A."/>
            <person name="Silar P."/>
            <person name="Lacoste S."/>
            <person name="Sallet E."/>
            <person name="Bensimon A."/>
            <person name="Giraud T."/>
            <person name="Brygoo Y."/>
        </authorList>
    </citation>
    <scope>NUCLEOTIDE SEQUENCE [LARGE SCALE GENOMIC DNA]</scope>
    <source>
        <strain evidence="2">FM164</strain>
    </source>
</reference>
<dbReference type="Proteomes" id="UP000030686">
    <property type="component" value="Unassembled WGS sequence"/>
</dbReference>
<evidence type="ECO:0000313" key="2">
    <source>
        <dbReference type="EMBL" id="CDM30829.1"/>
    </source>
</evidence>
<proteinExistence type="predicted"/>